<dbReference type="PANTHER" id="PTHR46675:SF2">
    <property type="entry name" value="E3 UBIQUITIN-PROTEIN LIGASE RNF182"/>
    <property type="match status" value="1"/>
</dbReference>
<keyword evidence="11" id="KW-0479">Metal-binding</keyword>
<comment type="subunit">
    <text evidence="5">Interacts with ATP6V0C.</text>
</comment>
<evidence type="ECO:0000256" key="14">
    <source>
        <dbReference type="ARBA" id="ARBA00022833"/>
    </source>
</evidence>
<accession>A0A8C4SSZ9</accession>
<name>A0A8C4SSZ9_ERPCA</name>
<evidence type="ECO:0000256" key="19">
    <source>
        <dbReference type="PROSITE-ProRule" id="PRU00175"/>
    </source>
</evidence>
<evidence type="ECO:0000256" key="13">
    <source>
        <dbReference type="ARBA" id="ARBA00022786"/>
    </source>
</evidence>
<evidence type="ECO:0000256" key="10">
    <source>
        <dbReference type="ARBA" id="ARBA00022692"/>
    </source>
</evidence>
<dbReference type="InterPro" id="IPR047986">
    <property type="entry name" value="RNF182_RING-HC"/>
</dbReference>
<evidence type="ECO:0000256" key="6">
    <source>
        <dbReference type="ARBA" id="ARBA00012483"/>
    </source>
</evidence>
<comment type="pathway">
    <text evidence="4">Protein modification; protein ubiquitination.</text>
</comment>
<protein>
    <recommendedName>
        <fullName evidence="7">E3 ubiquitin-protein ligase RNF182</fullName>
        <ecNumber evidence="6">2.3.2.27</ecNumber>
    </recommendedName>
    <alternativeName>
        <fullName evidence="18">RING finger protein 182</fullName>
    </alternativeName>
    <alternativeName>
        <fullName evidence="17">RING-type E3 ubiquitin transferase RNF182</fullName>
    </alternativeName>
</protein>
<dbReference type="Ensembl" id="ENSECRT00000021462.1">
    <property type="protein sequence ID" value="ENSECRP00000021008.1"/>
    <property type="gene ID" value="ENSECRG00000014139.1"/>
</dbReference>
<dbReference type="EC" id="2.3.2.27" evidence="6"/>
<evidence type="ECO:0000313" key="22">
    <source>
        <dbReference type="Ensembl" id="ENSECRP00000021008.1"/>
    </source>
</evidence>
<evidence type="ECO:0000256" key="2">
    <source>
        <dbReference type="ARBA" id="ARBA00004141"/>
    </source>
</evidence>
<keyword evidence="13" id="KW-0833">Ubl conjugation pathway</keyword>
<evidence type="ECO:0000313" key="23">
    <source>
        <dbReference type="Proteomes" id="UP000694620"/>
    </source>
</evidence>
<keyword evidence="12 19" id="KW-0863">Zinc-finger</keyword>
<comment type="subcellular location">
    <subcellularLocation>
        <location evidence="3">Cytoplasm</location>
    </subcellularLocation>
    <subcellularLocation>
        <location evidence="2">Membrane</location>
        <topology evidence="2">Multi-pass membrane protein</topology>
    </subcellularLocation>
</comment>
<dbReference type="SMART" id="SM00184">
    <property type="entry name" value="RING"/>
    <property type="match status" value="1"/>
</dbReference>
<evidence type="ECO:0000256" key="15">
    <source>
        <dbReference type="ARBA" id="ARBA00022989"/>
    </source>
</evidence>
<dbReference type="InterPro" id="IPR013083">
    <property type="entry name" value="Znf_RING/FYVE/PHD"/>
</dbReference>
<evidence type="ECO:0000256" key="18">
    <source>
        <dbReference type="ARBA" id="ARBA00031239"/>
    </source>
</evidence>
<evidence type="ECO:0000256" key="5">
    <source>
        <dbReference type="ARBA" id="ARBA00011482"/>
    </source>
</evidence>
<evidence type="ECO:0000256" key="7">
    <source>
        <dbReference type="ARBA" id="ARBA00014050"/>
    </source>
</evidence>
<evidence type="ECO:0000256" key="8">
    <source>
        <dbReference type="ARBA" id="ARBA00022490"/>
    </source>
</evidence>
<dbReference type="InterPro" id="IPR017907">
    <property type="entry name" value="Znf_RING_CS"/>
</dbReference>
<dbReference type="GO" id="GO:0061630">
    <property type="term" value="F:ubiquitin protein ligase activity"/>
    <property type="evidence" value="ECO:0007669"/>
    <property type="project" value="UniProtKB-EC"/>
</dbReference>
<dbReference type="GO" id="GO:0008270">
    <property type="term" value="F:zinc ion binding"/>
    <property type="evidence" value="ECO:0007669"/>
    <property type="project" value="UniProtKB-KW"/>
</dbReference>
<dbReference type="InterPro" id="IPR001841">
    <property type="entry name" value="Znf_RING"/>
</dbReference>
<evidence type="ECO:0000256" key="9">
    <source>
        <dbReference type="ARBA" id="ARBA00022679"/>
    </source>
</evidence>
<keyword evidence="14" id="KW-0862">Zinc</keyword>
<dbReference type="Gene3D" id="3.30.40.10">
    <property type="entry name" value="Zinc/RING finger domain, C3HC4 (zinc finger)"/>
    <property type="match status" value="1"/>
</dbReference>
<keyword evidence="23" id="KW-1185">Reference proteome</keyword>
<reference evidence="22" key="1">
    <citation type="submission" date="2025-08" db="UniProtKB">
        <authorList>
            <consortium name="Ensembl"/>
        </authorList>
    </citation>
    <scope>IDENTIFICATION</scope>
</reference>
<dbReference type="GO" id="GO:0016567">
    <property type="term" value="P:protein ubiquitination"/>
    <property type="evidence" value="ECO:0007669"/>
    <property type="project" value="UniProtKB-UniPathway"/>
</dbReference>
<organism evidence="22 23">
    <name type="scientific">Erpetoichthys calabaricus</name>
    <name type="common">Rope fish</name>
    <name type="synonym">Calamoichthys calabaricus</name>
    <dbReference type="NCBI Taxonomy" id="27687"/>
    <lineage>
        <taxon>Eukaryota</taxon>
        <taxon>Metazoa</taxon>
        <taxon>Chordata</taxon>
        <taxon>Craniata</taxon>
        <taxon>Vertebrata</taxon>
        <taxon>Euteleostomi</taxon>
        <taxon>Actinopterygii</taxon>
        <taxon>Polypteriformes</taxon>
        <taxon>Polypteridae</taxon>
        <taxon>Erpetoichthys</taxon>
    </lineage>
</organism>
<keyword evidence="15 20" id="KW-1133">Transmembrane helix</keyword>
<dbReference type="PROSITE" id="PS00518">
    <property type="entry name" value="ZF_RING_1"/>
    <property type="match status" value="1"/>
</dbReference>
<dbReference type="UniPathway" id="UPA00143"/>
<evidence type="ECO:0000259" key="21">
    <source>
        <dbReference type="PROSITE" id="PS50089"/>
    </source>
</evidence>
<gene>
    <name evidence="22" type="primary">RNF182</name>
</gene>
<comment type="catalytic activity">
    <reaction evidence="1">
        <text>S-ubiquitinyl-[E2 ubiquitin-conjugating enzyme]-L-cysteine + [acceptor protein]-L-lysine = [E2 ubiquitin-conjugating enzyme]-L-cysteine + N(6)-ubiquitinyl-[acceptor protein]-L-lysine.</text>
        <dbReference type="EC" id="2.3.2.27"/>
    </reaction>
</comment>
<keyword evidence="8" id="KW-0963">Cytoplasm</keyword>
<feature type="transmembrane region" description="Helical" evidence="20">
    <location>
        <begin position="188"/>
        <end position="209"/>
    </location>
</feature>
<dbReference type="GO" id="GO:0005737">
    <property type="term" value="C:cytoplasm"/>
    <property type="evidence" value="ECO:0007669"/>
    <property type="project" value="UniProtKB-SubCell"/>
</dbReference>
<evidence type="ECO:0000256" key="4">
    <source>
        <dbReference type="ARBA" id="ARBA00004906"/>
    </source>
</evidence>
<evidence type="ECO:0000256" key="3">
    <source>
        <dbReference type="ARBA" id="ARBA00004496"/>
    </source>
</evidence>
<dbReference type="SUPFAM" id="SSF57850">
    <property type="entry name" value="RING/U-box"/>
    <property type="match status" value="1"/>
</dbReference>
<evidence type="ECO:0000256" key="12">
    <source>
        <dbReference type="ARBA" id="ARBA00022771"/>
    </source>
</evidence>
<evidence type="ECO:0000256" key="17">
    <source>
        <dbReference type="ARBA" id="ARBA00030086"/>
    </source>
</evidence>
<dbReference type="GO" id="GO:0016020">
    <property type="term" value="C:membrane"/>
    <property type="evidence" value="ECO:0007669"/>
    <property type="project" value="UniProtKB-SubCell"/>
</dbReference>
<dbReference type="PANTHER" id="PTHR46675">
    <property type="entry name" value="E3 UBIQUITIN-PROTEIN LIGASE RNF182"/>
    <property type="match status" value="1"/>
</dbReference>
<evidence type="ECO:0000256" key="16">
    <source>
        <dbReference type="ARBA" id="ARBA00023136"/>
    </source>
</evidence>
<dbReference type="Proteomes" id="UP000694620">
    <property type="component" value="Unassembled WGS sequence"/>
</dbReference>
<keyword evidence="16 20" id="KW-0472">Membrane</keyword>
<feature type="transmembrane region" description="Helical" evidence="20">
    <location>
        <begin position="216"/>
        <end position="235"/>
    </location>
</feature>
<evidence type="ECO:0000256" key="20">
    <source>
        <dbReference type="SAM" id="Phobius"/>
    </source>
</evidence>
<dbReference type="CDD" id="cd16555">
    <property type="entry name" value="RING-HC_RNF182"/>
    <property type="match status" value="1"/>
</dbReference>
<keyword evidence="9" id="KW-0808">Transferase</keyword>
<dbReference type="PROSITE" id="PS50089">
    <property type="entry name" value="ZF_RING_2"/>
    <property type="match status" value="1"/>
</dbReference>
<feature type="domain" description="RING-type" evidence="21">
    <location>
        <begin position="21"/>
        <end position="69"/>
    </location>
</feature>
<dbReference type="AlphaFoldDB" id="A0A8C4SSZ9"/>
<evidence type="ECO:0000256" key="1">
    <source>
        <dbReference type="ARBA" id="ARBA00000900"/>
    </source>
</evidence>
<proteinExistence type="predicted"/>
<evidence type="ECO:0000256" key="11">
    <source>
        <dbReference type="ARBA" id="ARBA00022723"/>
    </source>
</evidence>
<keyword evidence="10 20" id="KW-0812">Transmembrane</keyword>
<sequence length="249" mass="27508">MAVGPMSEVPVDASCSEELECKICYNQYNLKSRRPKVLECCHRMCAKCLTKLVDLEEPPRHVVTCPFCRFETCLLSGDAVAELPDDHNIVTALTFGKKSGRYLQENSAELLLSPKRLTSFVNPSHDSSSNCLVITIMEVQGDTAQATGAGPPVVELYQPSGFNPIAAMSRRWALRNFISSLCQTSGRVLVWLLGLLYFSSLPLGVYLLVLREVTLGIVFVSLVPSSLLIFIIYGFCQCFCHELLDCISS</sequence>
<dbReference type="GeneTree" id="ENSGT00730000111020"/>
<dbReference type="InterPro" id="IPR042285">
    <property type="entry name" value="RNF182"/>
</dbReference>
<reference evidence="22" key="2">
    <citation type="submission" date="2025-09" db="UniProtKB">
        <authorList>
            <consortium name="Ensembl"/>
        </authorList>
    </citation>
    <scope>IDENTIFICATION</scope>
</reference>